<protein>
    <submittedName>
        <fullName evidence="2">Sel1 repeat family protein</fullName>
    </submittedName>
</protein>
<gene>
    <name evidence="2" type="ORF">DXX93_17155</name>
</gene>
<keyword evidence="1" id="KW-0732">Signal</keyword>
<dbReference type="Proteomes" id="UP000256478">
    <property type="component" value="Unassembled WGS sequence"/>
</dbReference>
<feature type="chain" id="PRO_5017539400" evidence="1">
    <location>
        <begin position="22"/>
        <end position="272"/>
    </location>
</feature>
<dbReference type="AlphaFoldDB" id="A0A3E0TTW2"/>
<dbReference type="SMART" id="SM00671">
    <property type="entry name" value="SEL1"/>
    <property type="match status" value="3"/>
</dbReference>
<dbReference type="OrthoDB" id="6270569at2"/>
<feature type="signal peptide" evidence="1">
    <location>
        <begin position="1"/>
        <end position="21"/>
    </location>
</feature>
<dbReference type="PANTHER" id="PTHR11102:SF160">
    <property type="entry name" value="ERAD-ASSOCIATED E3 UBIQUITIN-PROTEIN LIGASE COMPONENT HRD3"/>
    <property type="match status" value="1"/>
</dbReference>
<dbReference type="EMBL" id="QUOU01000001">
    <property type="protein sequence ID" value="REL28121.1"/>
    <property type="molecule type" value="Genomic_DNA"/>
</dbReference>
<comment type="caution">
    <text evidence="2">The sequence shown here is derived from an EMBL/GenBank/DDBJ whole genome shotgun (WGS) entry which is preliminary data.</text>
</comment>
<dbReference type="Gene3D" id="1.25.40.10">
    <property type="entry name" value="Tetratricopeptide repeat domain"/>
    <property type="match status" value="1"/>
</dbReference>
<dbReference type="InterPro" id="IPR050767">
    <property type="entry name" value="Sel1_AlgK"/>
</dbReference>
<dbReference type="InterPro" id="IPR011990">
    <property type="entry name" value="TPR-like_helical_dom_sf"/>
</dbReference>
<evidence type="ECO:0000313" key="2">
    <source>
        <dbReference type="EMBL" id="REL28121.1"/>
    </source>
</evidence>
<evidence type="ECO:0000313" key="3">
    <source>
        <dbReference type="Proteomes" id="UP000256478"/>
    </source>
</evidence>
<reference evidence="2 3" key="1">
    <citation type="submission" date="2018-08" db="EMBL/GenBank/DDBJ databases">
        <title>Thalassotalea euphylliae genome.</title>
        <authorList>
            <person name="Summers S."/>
            <person name="Rice S.A."/>
            <person name="Freckelton M.L."/>
            <person name="Nedved B.T."/>
            <person name="Hadfield M.G."/>
        </authorList>
    </citation>
    <scope>NUCLEOTIDE SEQUENCE [LARGE SCALE GENOMIC DNA]</scope>
    <source>
        <strain evidence="2 3">H1</strain>
    </source>
</reference>
<dbReference type="SUPFAM" id="SSF81901">
    <property type="entry name" value="HCP-like"/>
    <property type="match status" value="1"/>
</dbReference>
<accession>A0A3E0TTW2</accession>
<dbReference type="InterPro" id="IPR006597">
    <property type="entry name" value="Sel1-like"/>
</dbReference>
<proteinExistence type="predicted"/>
<dbReference type="PANTHER" id="PTHR11102">
    <property type="entry name" value="SEL-1-LIKE PROTEIN"/>
    <property type="match status" value="1"/>
</dbReference>
<sequence length="272" mass="30512">MKLMRSIACAMLALVVLSSHAKVTVEPCDTKRCKDYFNHFKAAAKRGHADSIATLAEFYYHGFGTAQSLPKAQKYYRKAAKLGVVRAQYKLGLLYLNQAAYKDLEQGIKHLKRAAYNNHVNAAYLLGVIYYSDQFGDQDKLEADTWLAKAYRRRHKDIPEFVAHILAHEALTKHQFPNLYSAIKKRPLLTTKENSLAWPTNADDGTEVITVKSPDIDALLREQMIAARKQPKHLGSRMPGVDCQNTTACKSLTAQETIDTLEVISRGGNSNQ</sequence>
<dbReference type="Pfam" id="PF08238">
    <property type="entry name" value="Sel1"/>
    <property type="match status" value="3"/>
</dbReference>
<dbReference type="RefSeq" id="WP_116009175.1">
    <property type="nucleotide sequence ID" value="NZ_QUOU01000001.1"/>
</dbReference>
<organism evidence="2 3">
    <name type="scientific">Thalassotalea euphylliae</name>
    <dbReference type="NCBI Taxonomy" id="1655234"/>
    <lineage>
        <taxon>Bacteria</taxon>
        <taxon>Pseudomonadati</taxon>
        <taxon>Pseudomonadota</taxon>
        <taxon>Gammaproteobacteria</taxon>
        <taxon>Alteromonadales</taxon>
        <taxon>Colwelliaceae</taxon>
        <taxon>Thalassotalea</taxon>
    </lineage>
</organism>
<evidence type="ECO:0000256" key="1">
    <source>
        <dbReference type="SAM" id="SignalP"/>
    </source>
</evidence>
<name>A0A3E0TTW2_9GAMM</name>